<keyword evidence="2" id="KW-1185">Reference proteome</keyword>
<evidence type="ECO:0000313" key="2">
    <source>
        <dbReference type="Proteomes" id="UP001732700"/>
    </source>
</evidence>
<reference evidence="1" key="2">
    <citation type="submission" date="2025-09" db="UniProtKB">
        <authorList>
            <consortium name="EnsemblPlants"/>
        </authorList>
    </citation>
    <scope>IDENTIFICATION</scope>
</reference>
<protein>
    <submittedName>
        <fullName evidence="1">Uncharacterized protein</fullName>
    </submittedName>
</protein>
<reference evidence="1" key="1">
    <citation type="submission" date="2021-05" db="EMBL/GenBank/DDBJ databases">
        <authorList>
            <person name="Scholz U."/>
            <person name="Mascher M."/>
            <person name="Fiebig A."/>
        </authorList>
    </citation>
    <scope>NUCLEOTIDE SEQUENCE [LARGE SCALE GENOMIC DNA]</scope>
</reference>
<sequence length="925" mass="103372">MSRSCIPWPALAVLCLVMMICVAPFLPRCEACIHQEWTALMNLRSEIFHEPLYWSGRNCCEWQGVACNSRTGRVTGLEVTGFEDDSTYIGLLNGSMFLPLQELQSLSLTGLNITGCIPGAGFEVLSKLNKLEILDLSMNELNDSGISSLVAVSSIRSLFLHNNALSSAQTIQQLSIMQLETLDMSGNAINGVVSSDICNMKNLQELHLRDNMLFGELPSCIGNLTSLRVLDLSHNLLIVKFPSCSFTNLKSLIKLSLANNNLEGNLLLSSLSNHSQLRYLELASSGNHFQLQTENPATKFSAQLEVLVMRNCNLNGNSAVILNFLLHQHALFGIDMANNNLNGNFPSWLIENNTNLFFLSFRGNSFRGSLSLPSKVHNDLTYLDASRNRLIKLPIDINITLPNLEYLNLSGNFFEGPFPSALGYIGMLYTVDFSYNYFQDNIRAAFATGISNLFLSSNSFSGSLPQDLSTIYSNLVLNDNEVTGEIPVAICDSDFLTVIDFSNNGLTGSLPACLYTLTSLSILNLRGNSFVGSFPSGIWNSSILEFLDVSNNNLSGPVHFLPQKLQYLHLSENRLNGTFPFPWSMGTDLCTLDLRGNQFNGVLPKLISKAFPKLRVLLLERNYFEGMIPNEICHLSYLSLLDLSHNKLFGKIPSCLSNVGSDDELFDFQYSDRNPYKNYMVLSDSYEDLLAQYNNIIWQPDQEEFMTKRRHDYYKGSVLNYMCGLDFSSNQLSGSIPESIGNMKWLRALNFSGNYLDGSIPRSLSNLSKLESLDLSFNNLTGEIPPELIALQSLEVFSVACNDLSGPTPGTTGQFITFDQSSYEGNAYLCGPPLLKNCSTTPSTPQFEEHGEDDDDKVGDIILFGCSAMFYLVGFWTSLGLLYFKKSWRWSWFSGVDRFGDFVMFNLSLFRRKIRSTNWTFWRAE</sequence>
<organism evidence="1 2">
    <name type="scientific">Avena sativa</name>
    <name type="common">Oat</name>
    <dbReference type="NCBI Taxonomy" id="4498"/>
    <lineage>
        <taxon>Eukaryota</taxon>
        <taxon>Viridiplantae</taxon>
        <taxon>Streptophyta</taxon>
        <taxon>Embryophyta</taxon>
        <taxon>Tracheophyta</taxon>
        <taxon>Spermatophyta</taxon>
        <taxon>Magnoliopsida</taxon>
        <taxon>Liliopsida</taxon>
        <taxon>Poales</taxon>
        <taxon>Poaceae</taxon>
        <taxon>BOP clade</taxon>
        <taxon>Pooideae</taxon>
        <taxon>Poodae</taxon>
        <taxon>Poeae</taxon>
        <taxon>Poeae Chloroplast Group 1 (Aveneae type)</taxon>
        <taxon>Aveninae</taxon>
        <taxon>Avena</taxon>
    </lineage>
</organism>
<dbReference type="Proteomes" id="UP001732700">
    <property type="component" value="Chromosome 7D"/>
</dbReference>
<evidence type="ECO:0000313" key="1">
    <source>
        <dbReference type="EnsemblPlants" id="AVESA.00010b.r2.7DG1341720.1.CDS"/>
    </source>
</evidence>
<accession>A0ACD6A5P8</accession>
<dbReference type="EnsemblPlants" id="AVESA.00010b.r2.7DG1341720.1">
    <property type="protein sequence ID" value="AVESA.00010b.r2.7DG1341720.1.CDS"/>
    <property type="gene ID" value="AVESA.00010b.r2.7DG1341720"/>
</dbReference>
<proteinExistence type="predicted"/>
<name>A0ACD6A5P8_AVESA</name>